<dbReference type="GO" id="GO:0009403">
    <property type="term" value="P:toxin biosynthetic process"/>
    <property type="evidence" value="ECO:0007669"/>
    <property type="project" value="InterPro"/>
</dbReference>
<keyword evidence="3 5" id="KW-1133">Transmembrane helix</keyword>
<dbReference type="OrthoDB" id="982527at2"/>
<keyword evidence="4 5" id="KW-0472">Membrane</keyword>
<evidence type="ECO:0000256" key="4">
    <source>
        <dbReference type="ARBA" id="ARBA00023136"/>
    </source>
</evidence>
<reference evidence="7 8" key="1">
    <citation type="submission" date="2019-08" db="EMBL/GenBank/DDBJ databases">
        <authorList>
            <person name="Shi S."/>
        </authorList>
    </citation>
    <scope>NUCLEOTIDE SEQUENCE [LARGE SCALE GENOMIC DNA]</scope>
    <source>
        <strain evidence="7 8">GY10130</strain>
    </source>
</reference>
<protein>
    <submittedName>
        <fullName evidence="7">Colicin V production protein</fullName>
    </submittedName>
</protein>
<dbReference type="Pfam" id="PF02674">
    <property type="entry name" value="Colicin_V"/>
    <property type="match status" value="1"/>
</dbReference>
<comment type="caution">
    <text evidence="7">The sequence shown here is derived from an EMBL/GenBank/DDBJ whole genome shotgun (WGS) entry which is preliminary data.</text>
</comment>
<dbReference type="InterPro" id="IPR035940">
    <property type="entry name" value="CAP_sf"/>
</dbReference>
<evidence type="ECO:0000259" key="6">
    <source>
        <dbReference type="Pfam" id="PF00188"/>
    </source>
</evidence>
<dbReference type="GO" id="GO:0016020">
    <property type="term" value="C:membrane"/>
    <property type="evidence" value="ECO:0007669"/>
    <property type="project" value="UniProtKB-SubCell"/>
</dbReference>
<gene>
    <name evidence="7" type="ORF">FVR03_20685</name>
</gene>
<sequence length="319" mass="35334">MYNVVDLFFIIIMLVSVVTGWRRGFIIGTLDLVRWVASLLIGLQFYPALAGWLGKMLNWTSFWLLPVSFFMVTMLASVLIHFLFDLVLTRLPASVHHSKVNQALGLVPGAVSGLVTAIIIAMLLLAVPLPEAIETRVEQSPIANRLVVFTDKLETALGPAFDEVAQRTLTGMTVVPDSEGTVELPFTVTNVKPRPDLEAQMLELLNKERVAVGLQPLVADTVLREVARQHATDMFSRGYFSHHSPEGLDAFDRIRQAHIPFRIAGENLALAPTLPIAHEGLMNSPGHRANILQRRFGRVGIGIMEGGSRRLMITQNFRN</sequence>
<dbReference type="RefSeq" id="WP_147923678.1">
    <property type="nucleotide sequence ID" value="NZ_VRTY01000110.1"/>
</dbReference>
<feature type="transmembrane region" description="Helical" evidence="5">
    <location>
        <begin position="104"/>
        <end position="127"/>
    </location>
</feature>
<organism evidence="7 8">
    <name type="scientific">Pontibacter qinzhouensis</name>
    <dbReference type="NCBI Taxonomy" id="2603253"/>
    <lineage>
        <taxon>Bacteria</taxon>
        <taxon>Pseudomonadati</taxon>
        <taxon>Bacteroidota</taxon>
        <taxon>Cytophagia</taxon>
        <taxon>Cytophagales</taxon>
        <taxon>Hymenobacteraceae</taxon>
        <taxon>Pontibacter</taxon>
    </lineage>
</organism>
<dbReference type="Pfam" id="PF00188">
    <property type="entry name" value="CAP"/>
    <property type="match status" value="1"/>
</dbReference>
<dbReference type="SUPFAM" id="SSF55797">
    <property type="entry name" value="PR-1-like"/>
    <property type="match status" value="1"/>
</dbReference>
<proteinExistence type="predicted"/>
<evidence type="ECO:0000256" key="5">
    <source>
        <dbReference type="SAM" id="Phobius"/>
    </source>
</evidence>
<dbReference type="EMBL" id="VRTY01000110">
    <property type="protein sequence ID" value="TXK28599.1"/>
    <property type="molecule type" value="Genomic_DNA"/>
</dbReference>
<evidence type="ECO:0000256" key="2">
    <source>
        <dbReference type="ARBA" id="ARBA00022692"/>
    </source>
</evidence>
<dbReference type="Proteomes" id="UP000321926">
    <property type="component" value="Unassembled WGS sequence"/>
</dbReference>
<feature type="transmembrane region" description="Helical" evidence="5">
    <location>
        <begin position="7"/>
        <end position="26"/>
    </location>
</feature>
<dbReference type="PANTHER" id="PTHR31157:SF1">
    <property type="entry name" value="SCP DOMAIN-CONTAINING PROTEIN"/>
    <property type="match status" value="1"/>
</dbReference>
<comment type="subcellular location">
    <subcellularLocation>
        <location evidence="1">Membrane</location>
        <topology evidence="1">Multi-pass membrane protein</topology>
    </subcellularLocation>
</comment>
<evidence type="ECO:0000313" key="8">
    <source>
        <dbReference type="Proteomes" id="UP000321926"/>
    </source>
</evidence>
<evidence type="ECO:0000256" key="3">
    <source>
        <dbReference type="ARBA" id="ARBA00022989"/>
    </source>
</evidence>
<evidence type="ECO:0000256" key="1">
    <source>
        <dbReference type="ARBA" id="ARBA00004141"/>
    </source>
</evidence>
<feature type="transmembrane region" description="Helical" evidence="5">
    <location>
        <begin position="62"/>
        <end position="84"/>
    </location>
</feature>
<evidence type="ECO:0000313" key="7">
    <source>
        <dbReference type="EMBL" id="TXK28599.1"/>
    </source>
</evidence>
<dbReference type="CDD" id="cd05379">
    <property type="entry name" value="CAP_bacterial"/>
    <property type="match status" value="1"/>
</dbReference>
<accession>A0A5C8J2A9</accession>
<dbReference type="Gene3D" id="3.40.33.10">
    <property type="entry name" value="CAP"/>
    <property type="match status" value="1"/>
</dbReference>
<feature type="transmembrane region" description="Helical" evidence="5">
    <location>
        <begin position="32"/>
        <end position="50"/>
    </location>
</feature>
<dbReference type="AlphaFoldDB" id="A0A5C8J2A9"/>
<name>A0A5C8J2A9_9BACT</name>
<keyword evidence="8" id="KW-1185">Reference proteome</keyword>
<feature type="domain" description="SCP" evidence="6">
    <location>
        <begin position="202"/>
        <end position="317"/>
    </location>
</feature>
<dbReference type="InterPro" id="IPR014044">
    <property type="entry name" value="CAP_dom"/>
</dbReference>
<dbReference type="PANTHER" id="PTHR31157">
    <property type="entry name" value="SCP DOMAIN-CONTAINING PROTEIN"/>
    <property type="match status" value="1"/>
</dbReference>
<dbReference type="InterPro" id="IPR003825">
    <property type="entry name" value="Colicin-V_CvpA"/>
</dbReference>
<keyword evidence="2 5" id="KW-0812">Transmembrane</keyword>